<gene>
    <name evidence="3" type="ORF">FVP33_10585</name>
</gene>
<dbReference type="Pfam" id="PF13313">
    <property type="entry name" value="DUF4082"/>
    <property type="match status" value="1"/>
</dbReference>
<dbReference type="SUPFAM" id="SSF51126">
    <property type="entry name" value="Pectin lyase-like"/>
    <property type="match status" value="1"/>
</dbReference>
<dbReference type="EMBL" id="VRMG01000007">
    <property type="protein sequence ID" value="TXN30431.1"/>
    <property type="molecule type" value="Genomic_DNA"/>
</dbReference>
<comment type="caution">
    <text evidence="3">The sequence shown here is derived from an EMBL/GenBank/DDBJ whole genome shotgun (WGS) entry which is preliminary data.</text>
</comment>
<evidence type="ECO:0000313" key="4">
    <source>
        <dbReference type="Proteomes" id="UP000321379"/>
    </source>
</evidence>
<evidence type="ECO:0000256" key="1">
    <source>
        <dbReference type="SAM" id="MobiDB-lite"/>
    </source>
</evidence>
<dbReference type="AlphaFoldDB" id="A0A5C8UPR6"/>
<feature type="compositionally biased region" description="Pro residues" evidence="1">
    <location>
        <begin position="223"/>
        <end position="232"/>
    </location>
</feature>
<dbReference type="RefSeq" id="WP_147783615.1">
    <property type="nucleotide sequence ID" value="NZ_VRMG01000007.1"/>
</dbReference>
<name>A0A5C8UPR6_9MICO</name>
<evidence type="ECO:0000313" key="3">
    <source>
        <dbReference type="EMBL" id="TXN30431.1"/>
    </source>
</evidence>
<dbReference type="InterPro" id="IPR011050">
    <property type="entry name" value="Pectin_lyase_fold/virulence"/>
</dbReference>
<dbReference type="SMART" id="SM00710">
    <property type="entry name" value="PbH1"/>
    <property type="match status" value="6"/>
</dbReference>
<feature type="domain" description="DUF4082" evidence="2">
    <location>
        <begin position="53"/>
        <end position="190"/>
    </location>
</feature>
<organism evidence="3 4">
    <name type="scientific">Lacisediminihabitans profunda</name>
    <dbReference type="NCBI Taxonomy" id="2594790"/>
    <lineage>
        <taxon>Bacteria</taxon>
        <taxon>Bacillati</taxon>
        <taxon>Actinomycetota</taxon>
        <taxon>Actinomycetes</taxon>
        <taxon>Micrococcales</taxon>
        <taxon>Microbacteriaceae</taxon>
        <taxon>Lacisediminihabitans</taxon>
    </lineage>
</organism>
<dbReference type="Proteomes" id="UP000321379">
    <property type="component" value="Unassembled WGS sequence"/>
</dbReference>
<dbReference type="Gene3D" id="2.160.20.10">
    <property type="entry name" value="Single-stranded right-handed beta-helix, Pectin lyase-like"/>
    <property type="match status" value="1"/>
</dbReference>
<dbReference type="InterPro" id="IPR012334">
    <property type="entry name" value="Pectin_lyas_fold"/>
</dbReference>
<feature type="compositionally biased region" description="Low complexity" evidence="1">
    <location>
        <begin position="212"/>
        <end position="222"/>
    </location>
</feature>
<sequence>MRNSFRLVKTRQQSAIAIVVALMLALVGAVVFITASASAASPTTIWGKSKPVAVSLDHDKSGAELGTTFTPATDGRVTAIRFYKLVGQTGTHTGSLWAPNGTRLAMVTFKNESSAGWQTASLKNPVALKSGTHYTVSYRVTAGGRYATTANFTGKSESSVLKVSQRDSGVYSYGAASTYPRSKWHSSQYWADVTFVPGGSGGYSQPAPPKSATPLPSSTSTPTPTPTPTPVPVPVPVPTPVPVPVRASVPVPVPAPAPAPVTGWPDASNTGYLGSTADLVAKSIPSITSAGTVIDHVNLSGDTFVNAPDVVIKNSVVHGGNWGIEVGPNATNLIVQDTTFLGGDNSAIMDDGYANNVSYVRVNISGSTDGMKLSGASRLIQDSFIHGLSQTSTSHNDGIQAYDGSNWKFIHNYITTPDTGCISMFEGQGNWDAVLIRNNRFVGGGYPLYLGGSTAKNVQVTDNVISNWVYGPYTDQGTAAWSGNTDAAGKPIN</sequence>
<accession>A0A5C8UPR6</accession>
<evidence type="ECO:0000259" key="2">
    <source>
        <dbReference type="Pfam" id="PF13313"/>
    </source>
</evidence>
<keyword evidence="4" id="KW-1185">Reference proteome</keyword>
<proteinExistence type="predicted"/>
<dbReference type="InterPro" id="IPR006626">
    <property type="entry name" value="PbH1"/>
</dbReference>
<dbReference type="InterPro" id="IPR025141">
    <property type="entry name" value="DUF4082"/>
</dbReference>
<reference evidence="3 4" key="1">
    <citation type="submission" date="2019-08" db="EMBL/GenBank/DDBJ databases">
        <title>Bacterial whole genome sequence for Glaciihabitans sp. CHu50b-6-2.</title>
        <authorList>
            <person name="Jin L."/>
        </authorList>
    </citation>
    <scope>NUCLEOTIDE SEQUENCE [LARGE SCALE GENOMIC DNA]</scope>
    <source>
        <strain evidence="3 4">CHu50b-6-2</strain>
    </source>
</reference>
<feature type="region of interest" description="Disordered" evidence="1">
    <location>
        <begin position="201"/>
        <end position="232"/>
    </location>
</feature>
<protein>
    <submittedName>
        <fullName evidence="3">DUF4082 domain-containing protein</fullName>
    </submittedName>
</protein>